<protein>
    <submittedName>
        <fullName evidence="1">Uncharacterized protein</fullName>
    </submittedName>
</protein>
<evidence type="ECO:0000313" key="1">
    <source>
        <dbReference type="EMBL" id="GBN47899.1"/>
    </source>
</evidence>
<proteinExistence type="predicted"/>
<organism evidence="1 2">
    <name type="scientific">Araneus ventricosus</name>
    <name type="common">Orbweaver spider</name>
    <name type="synonym">Epeira ventricosa</name>
    <dbReference type="NCBI Taxonomy" id="182803"/>
    <lineage>
        <taxon>Eukaryota</taxon>
        <taxon>Metazoa</taxon>
        <taxon>Ecdysozoa</taxon>
        <taxon>Arthropoda</taxon>
        <taxon>Chelicerata</taxon>
        <taxon>Arachnida</taxon>
        <taxon>Araneae</taxon>
        <taxon>Araneomorphae</taxon>
        <taxon>Entelegynae</taxon>
        <taxon>Araneoidea</taxon>
        <taxon>Araneidae</taxon>
        <taxon>Araneus</taxon>
    </lineage>
</organism>
<reference evidence="1 2" key="1">
    <citation type="journal article" date="2019" name="Sci. Rep.">
        <title>Orb-weaving spider Araneus ventricosus genome elucidates the spidroin gene catalogue.</title>
        <authorList>
            <person name="Kono N."/>
            <person name="Nakamura H."/>
            <person name="Ohtoshi R."/>
            <person name="Moran D.A.P."/>
            <person name="Shinohara A."/>
            <person name="Yoshida Y."/>
            <person name="Fujiwara M."/>
            <person name="Mori M."/>
            <person name="Tomita M."/>
            <person name="Arakawa K."/>
        </authorList>
    </citation>
    <scope>NUCLEOTIDE SEQUENCE [LARGE SCALE GENOMIC DNA]</scope>
</reference>
<accession>A0A4Y2PA07</accession>
<dbReference type="Proteomes" id="UP000499080">
    <property type="component" value="Unassembled WGS sequence"/>
</dbReference>
<comment type="caution">
    <text evidence="1">The sequence shown here is derived from an EMBL/GenBank/DDBJ whole genome shotgun (WGS) entry which is preliminary data.</text>
</comment>
<evidence type="ECO:0000313" key="2">
    <source>
        <dbReference type="Proteomes" id="UP000499080"/>
    </source>
</evidence>
<name>A0A4Y2PA07_ARAVE</name>
<dbReference type="AlphaFoldDB" id="A0A4Y2PA07"/>
<dbReference type="EMBL" id="BGPR01010766">
    <property type="protein sequence ID" value="GBN47899.1"/>
    <property type="molecule type" value="Genomic_DNA"/>
</dbReference>
<keyword evidence="2" id="KW-1185">Reference proteome</keyword>
<gene>
    <name evidence="1" type="ORF">AVEN_106122_1</name>
</gene>
<sequence length="134" mass="16306">MFTPKEIEHDVVKVQQYHDERELKNQRIRQRWENTHGKNYRTSSYSRTDPCACKRTRTTPNFQAWIEETQTGPTISLRYEDSTSRALMPVRNHAAYQHIDTYQMQTPTKTYVLRRTSENRFEMWDAPRNLYKWM</sequence>